<dbReference type="Proteomes" id="UP000017246">
    <property type="component" value="Unassembled WGS sequence"/>
</dbReference>
<protein>
    <submittedName>
        <fullName evidence="2">Protein kinase core</fullName>
    </submittedName>
</protein>
<dbReference type="OMA" id="CECNIPY"/>
<feature type="domain" description="Protein kinase" evidence="1">
    <location>
        <begin position="1"/>
        <end position="184"/>
    </location>
</feature>
<dbReference type="OrthoDB" id="248923at2759"/>
<keyword evidence="3" id="KW-1185">Reference proteome</keyword>
<dbReference type="GO" id="GO:0005524">
    <property type="term" value="F:ATP binding"/>
    <property type="evidence" value="ECO:0007669"/>
    <property type="project" value="InterPro"/>
</dbReference>
<keyword evidence="2" id="KW-0418">Kinase</keyword>
<dbReference type="AlphaFoldDB" id="A0A087W0Y9"/>
<reference evidence="2" key="2">
    <citation type="submission" date="2015-11" db="EMBL/GenBank/DDBJ databases">
        <authorList>
            <person name="Zhang Y."/>
            <person name="Guo Z."/>
        </authorList>
    </citation>
    <scope>NUCLEOTIDE SEQUENCE</scope>
</reference>
<dbReference type="InterPro" id="IPR011989">
    <property type="entry name" value="ARM-like"/>
</dbReference>
<dbReference type="InterPro" id="IPR000719">
    <property type="entry name" value="Prot_kinase_dom"/>
</dbReference>
<dbReference type="Pfam" id="PF00069">
    <property type="entry name" value="Pkinase"/>
    <property type="match status" value="1"/>
</dbReference>
<sequence>MSKYQGAEPMPLDLIELILCSTLHVLNDLEEKGLVHRFAASVKSNQSRAIHPRNIFTDGTKVRINDAAVEAIVSYLWAISQKNIDENFKWLPPEAKDCGHVMDKSDAWSLGCLITKLMYCGFSNEPDITTVMNTVRGSGEISREMMEVLKKVYPETLIELVKGMILKDVNNRTGIREAFQSDYVQSLMDRYDAHRKLRRQRLEKQLCECNIPYEHGLSAMLHYLVDQLEHENCVEGVLSWIAETQCRNEASTNPLLPLHVWRIFLVHQENPAIVQHGLAILAHCTSVGEMRLQAASPIAADGGVVDPTSAEFYDTLIDNSTCWNETSLALISKLAKRHMDSVQVHVNVLVLLEAILCPLQLTNLELESQLAYWSKCGAIIRKICEMEYPEVITKALMRVHMGYANILRIALAVLWKLSIDHVNARRFIAMDAFKLIYDAMFYFPKHPGIINQGALCLAALASQRSMREEKVTSIDVLPLLLDSIYAFCFFSDICYNLFYTVSAIINRSAEQVLRFVRPRLKDCRRGLVALISKAYGVHRDDDRVLSILVSILKVVMANDGVLEAIINDLPALKLLLVEVCERFPNVEELGGIARQTLERIPEAFNTLVEEEEIPPTTDSTFLTKT</sequence>
<dbReference type="SUPFAM" id="SSF56112">
    <property type="entry name" value="Protein kinase-like (PK-like)"/>
    <property type="match status" value="1"/>
</dbReference>
<keyword evidence="2" id="KW-0808">Transferase</keyword>
<proteinExistence type="predicted"/>
<evidence type="ECO:0000313" key="3">
    <source>
        <dbReference type="Proteomes" id="UP000017246"/>
    </source>
</evidence>
<organism evidence="2 3">
    <name type="scientific">Echinococcus multilocularis</name>
    <name type="common">Fox tapeworm</name>
    <dbReference type="NCBI Taxonomy" id="6211"/>
    <lineage>
        <taxon>Eukaryota</taxon>
        <taxon>Metazoa</taxon>
        <taxon>Spiralia</taxon>
        <taxon>Lophotrochozoa</taxon>
        <taxon>Platyhelminthes</taxon>
        <taxon>Cestoda</taxon>
        <taxon>Eucestoda</taxon>
        <taxon>Cyclophyllidea</taxon>
        <taxon>Taeniidae</taxon>
        <taxon>Echinococcus</taxon>
    </lineage>
</organism>
<evidence type="ECO:0000313" key="2">
    <source>
        <dbReference type="EMBL" id="CDI98167.1"/>
    </source>
</evidence>
<dbReference type="InterPro" id="IPR011009">
    <property type="entry name" value="Kinase-like_dom_sf"/>
</dbReference>
<dbReference type="Gene3D" id="1.25.10.10">
    <property type="entry name" value="Leucine-rich Repeat Variant"/>
    <property type="match status" value="1"/>
</dbReference>
<dbReference type="EMBL" id="LN902844">
    <property type="protein sequence ID" value="CDI98167.1"/>
    <property type="molecule type" value="Genomic_DNA"/>
</dbReference>
<dbReference type="Gene3D" id="1.10.510.10">
    <property type="entry name" value="Transferase(Phosphotransferase) domain 1"/>
    <property type="match status" value="1"/>
</dbReference>
<dbReference type="GO" id="GO:0004672">
    <property type="term" value="F:protein kinase activity"/>
    <property type="evidence" value="ECO:0007669"/>
    <property type="project" value="InterPro"/>
</dbReference>
<reference evidence="2" key="1">
    <citation type="journal article" date="2013" name="Nature">
        <title>The genomes of four tapeworm species reveal adaptations to parasitism.</title>
        <authorList>
            <person name="Tsai I.J."/>
            <person name="Zarowiecki M."/>
            <person name="Holroyd N."/>
            <person name="Garciarrubio A."/>
            <person name="Sanchez-Flores A."/>
            <person name="Brooks K.L."/>
            <person name="Tracey A."/>
            <person name="Bobes R.J."/>
            <person name="Fragoso G."/>
            <person name="Sciutto E."/>
            <person name="Aslett M."/>
            <person name="Beasley H."/>
            <person name="Bennett H.M."/>
            <person name="Cai J."/>
            <person name="Camicia F."/>
            <person name="Clark R."/>
            <person name="Cucher M."/>
            <person name="De Silva N."/>
            <person name="Day T.A."/>
            <person name="Deplazes P."/>
            <person name="Estrada K."/>
            <person name="Fernandez C."/>
            <person name="Holland P.W."/>
            <person name="Hou J."/>
            <person name="Hu S."/>
            <person name="Huckvale T."/>
            <person name="Hung S.S."/>
            <person name="Kamenetzky L."/>
            <person name="Keane J.A."/>
            <person name="Kiss F."/>
            <person name="Koziol U."/>
            <person name="Lambert O."/>
            <person name="Liu K."/>
            <person name="Luo X."/>
            <person name="Luo Y."/>
            <person name="Macchiaroli N."/>
            <person name="Nichol S."/>
            <person name="Paps J."/>
            <person name="Parkinson J."/>
            <person name="Pouchkina-Stantcheva N."/>
            <person name="Riddiford N."/>
            <person name="Rosenzvit M."/>
            <person name="Salinas G."/>
            <person name="Wasmuth J.D."/>
            <person name="Zamanian M."/>
            <person name="Zheng Y."/>
            <person name="Cai X."/>
            <person name="Soberon X."/>
            <person name="Olson P.D."/>
            <person name="Laclette J.P."/>
            <person name="Brehm K."/>
            <person name="Berriman M."/>
            <person name="Garciarrubio A."/>
            <person name="Bobes R.J."/>
            <person name="Fragoso G."/>
            <person name="Sanchez-Flores A."/>
            <person name="Estrada K."/>
            <person name="Cevallos M.A."/>
            <person name="Morett E."/>
            <person name="Gonzalez V."/>
            <person name="Portillo T."/>
            <person name="Ochoa-Leyva A."/>
            <person name="Jose M.V."/>
            <person name="Sciutto E."/>
            <person name="Landa A."/>
            <person name="Jimenez L."/>
            <person name="Valdes V."/>
            <person name="Carrero J.C."/>
            <person name="Larralde C."/>
            <person name="Morales-Montor J."/>
            <person name="Limon-Lason J."/>
            <person name="Soberon X."/>
            <person name="Laclette J.P."/>
        </authorList>
    </citation>
    <scope>NUCLEOTIDE SEQUENCE [LARGE SCALE GENOMIC DNA]</scope>
</reference>
<gene>
    <name evidence="2" type="ORF">EmuJ_000199400</name>
</gene>
<evidence type="ECO:0000259" key="1">
    <source>
        <dbReference type="PROSITE" id="PS50011"/>
    </source>
</evidence>
<accession>A0A087W0Y9</accession>
<dbReference type="SUPFAM" id="SSF48371">
    <property type="entry name" value="ARM repeat"/>
    <property type="match status" value="1"/>
</dbReference>
<name>A0A087W0Y9_ECHMU</name>
<dbReference type="PROSITE" id="PS50011">
    <property type="entry name" value="PROTEIN_KINASE_DOM"/>
    <property type="match status" value="1"/>
</dbReference>
<dbReference type="InterPro" id="IPR016024">
    <property type="entry name" value="ARM-type_fold"/>
</dbReference>